<dbReference type="AlphaFoldDB" id="T1DVC6"/>
<accession>T1DVC6</accession>
<dbReference type="GO" id="GO:0008758">
    <property type="term" value="F:UDP-2,3-diacylglucosamine hydrolase activity"/>
    <property type="evidence" value="ECO:0007669"/>
    <property type="project" value="TreeGrafter"/>
</dbReference>
<dbReference type="PANTHER" id="PTHR34990:SF2">
    <property type="entry name" value="BLL8164 PROTEIN"/>
    <property type="match status" value="1"/>
</dbReference>
<evidence type="ECO:0000313" key="1">
    <source>
        <dbReference type="EMBL" id="GAD18417.1"/>
    </source>
</evidence>
<dbReference type="SUPFAM" id="SSF56300">
    <property type="entry name" value="Metallo-dependent phosphatases"/>
    <property type="match status" value="1"/>
</dbReference>
<comment type="caution">
    <text evidence="1">The sequence shown here is derived from an EMBL/GenBank/DDBJ whole genome shotgun (WGS) entry which is preliminary data.</text>
</comment>
<name>T1DVC6_9HELI</name>
<evidence type="ECO:0008006" key="3">
    <source>
        <dbReference type="Google" id="ProtNLM"/>
    </source>
</evidence>
<proteinExistence type="predicted"/>
<gene>
    <name evidence="1" type="ORF">HFN_2345</name>
</gene>
<protein>
    <recommendedName>
        <fullName evidence="3">Calcineurin-like phosphoesterase domain-containing protein</fullName>
    </recommendedName>
</protein>
<dbReference type="Proteomes" id="UP000018143">
    <property type="component" value="Unassembled WGS sequence"/>
</dbReference>
<dbReference type="InterPro" id="IPR043461">
    <property type="entry name" value="LpxH-like"/>
</dbReference>
<organism evidence="1 2">
    <name type="scientific">Helicobacter fennelliae MRY12-0050</name>
    <dbReference type="NCBI Taxonomy" id="1325130"/>
    <lineage>
        <taxon>Bacteria</taxon>
        <taxon>Pseudomonadati</taxon>
        <taxon>Campylobacterota</taxon>
        <taxon>Epsilonproteobacteria</taxon>
        <taxon>Campylobacterales</taxon>
        <taxon>Helicobacteraceae</taxon>
        <taxon>Helicobacter</taxon>
    </lineage>
</organism>
<dbReference type="EMBL" id="BASD01000005">
    <property type="protein sequence ID" value="GAD18417.1"/>
    <property type="molecule type" value="Genomic_DNA"/>
</dbReference>
<keyword evidence="2" id="KW-1185">Reference proteome</keyword>
<dbReference type="InterPro" id="IPR029052">
    <property type="entry name" value="Metallo-depent_PP-like"/>
</dbReference>
<dbReference type="GO" id="GO:0016020">
    <property type="term" value="C:membrane"/>
    <property type="evidence" value="ECO:0007669"/>
    <property type="project" value="GOC"/>
</dbReference>
<dbReference type="STRING" id="1325130.HFN_2345"/>
<reference evidence="1 2" key="1">
    <citation type="journal article" date="2013" name="Genome Announc.">
        <title>Draft Genome Sequence of Helicobacter fennelliae Strain MRY12-0050, Isolated from a Bacteremia Patient.</title>
        <authorList>
            <person name="Rimbara E."/>
            <person name="Matsui M."/>
            <person name="Mori S."/>
            <person name="Suzuki S."/>
            <person name="Suzuki M."/>
            <person name="Kim H."/>
            <person name="Sekizuka T."/>
            <person name="Kuroda M."/>
            <person name="Shibayama K."/>
        </authorList>
    </citation>
    <scope>NUCLEOTIDE SEQUENCE [LARGE SCALE GENOMIC DNA]</scope>
    <source>
        <strain evidence="1 2">MRY12-0050</strain>
    </source>
</reference>
<dbReference type="PANTHER" id="PTHR34990">
    <property type="entry name" value="UDP-2,3-DIACYLGLUCOSAMINE HYDROLASE-RELATED"/>
    <property type="match status" value="1"/>
</dbReference>
<sequence length="268" mass="30780">MMSDIPSIIPGAVFIADSHFIPTHKSNSLQANFDDSHHFTQTKIWQGDLLSLLAYLELNPPPQVFLMGDIAHLFIGHIQSSIKKHRLFIESINALSLKTQVFYFEGNHDFGIDMCVFPRVKIYPRSLQPAHFMFESSNFLIAHGDCFISKSYECYIHLMSASFVLSCFKILDILTCGYLYTYIERKINARRIKNMPLCGEKLEKFAKERFAKYQQYATNKGISCLSGVIEGHFHIGEIYKNYISLPSFYCSKRVFIIESSKKNGERNG</sequence>
<dbReference type="eggNOG" id="COG2908">
    <property type="taxonomic scope" value="Bacteria"/>
</dbReference>
<dbReference type="GO" id="GO:0009245">
    <property type="term" value="P:lipid A biosynthetic process"/>
    <property type="evidence" value="ECO:0007669"/>
    <property type="project" value="TreeGrafter"/>
</dbReference>
<evidence type="ECO:0000313" key="2">
    <source>
        <dbReference type="Proteomes" id="UP000018143"/>
    </source>
</evidence>